<evidence type="ECO:0000313" key="2">
    <source>
        <dbReference type="EMBL" id="CAL1395683.1"/>
    </source>
</evidence>
<gene>
    <name evidence="2" type="ORF">LTRI10_LOCUS36099</name>
</gene>
<dbReference type="EMBL" id="OZ034819">
    <property type="protein sequence ID" value="CAL1395683.1"/>
    <property type="molecule type" value="Genomic_DNA"/>
</dbReference>
<feature type="region of interest" description="Disordered" evidence="1">
    <location>
        <begin position="1"/>
        <end position="151"/>
    </location>
</feature>
<feature type="compositionally biased region" description="Basic and acidic residues" evidence="1">
    <location>
        <begin position="93"/>
        <end position="107"/>
    </location>
</feature>
<organism evidence="2 3">
    <name type="scientific">Linum trigynum</name>
    <dbReference type="NCBI Taxonomy" id="586398"/>
    <lineage>
        <taxon>Eukaryota</taxon>
        <taxon>Viridiplantae</taxon>
        <taxon>Streptophyta</taxon>
        <taxon>Embryophyta</taxon>
        <taxon>Tracheophyta</taxon>
        <taxon>Spermatophyta</taxon>
        <taxon>Magnoliopsida</taxon>
        <taxon>eudicotyledons</taxon>
        <taxon>Gunneridae</taxon>
        <taxon>Pentapetalae</taxon>
        <taxon>rosids</taxon>
        <taxon>fabids</taxon>
        <taxon>Malpighiales</taxon>
        <taxon>Linaceae</taxon>
        <taxon>Linum</taxon>
    </lineage>
</organism>
<feature type="compositionally biased region" description="Basic and acidic residues" evidence="1">
    <location>
        <begin position="1"/>
        <end position="21"/>
    </location>
</feature>
<keyword evidence="3" id="KW-1185">Reference proteome</keyword>
<dbReference type="Proteomes" id="UP001497516">
    <property type="component" value="Chromosome 6"/>
</dbReference>
<accession>A0AAV2FCZ9</accession>
<protein>
    <submittedName>
        <fullName evidence="2">Uncharacterized protein</fullName>
    </submittedName>
</protein>
<reference evidence="2 3" key="1">
    <citation type="submission" date="2024-04" db="EMBL/GenBank/DDBJ databases">
        <authorList>
            <person name="Fracassetti M."/>
        </authorList>
    </citation>
    <scope>NUCLEOTIDE SEQUENCE [LARGE SCALE GENOMIC DNA]</scope>
</reference>
<feature type="compositionally biased region" description="Basic and acidic residues" evidence="1">
    <location>
        <begin position="29"/>
        <end position="57"/>
    </location>
</feature>
<dbReference type="AlphaFoldDB" id="A0AAV2FCZ9"/>
<proteinExistence type="predicted"/>
<evidence type="ECO:0000313" key="3">
    <source>
        <dbReference type="Proteomes" id="UP001497516"/>
    </source>
</evidence>
<sequence length="204" mass="22416">MPSKDETRSDGEAKLSNRDETDLATVEGSSKRKTLEKECFAGGVQRREAESETRPDLHSSVCGLLGGSPYPRLGVTPPRKETTDYESQSAEKLAMRTEKLSVGKELRTTAGLGRPSCRRRNNAPPEKESKRKKVGGRVSSSATLGHPNQLLESLGRRSDRVAGPDWSHGLVGVSLGHVQLSRVERHCWAGQRWNNNSLELGQML</sequence>
<name>A0AAV2FCZ9_9ROSI</name>
<evidence type="ECO:0000256" key="1">
    <source>
        <dbReference type="SAM" id="MobiDB-lite"/>
    </source>
</evidence>